<dbReference type="AlphaFoldDB" id="A0A229RG71"/>
<dbReference type="Proteomes" id="UP000215563">
    <property type="component" value="Unassembled WGS sequence"/>
</dbReference>
<reference evidence="2 3" key="1">
    <citation type="submission" date="2017-07" db="EMBL/GenBank/DDBJ databases">
        <title>Amycolatopsis alba DSM 44262 Genome sequencing and assembly.</title>
        <authorList>
            <person name="Kaur N."/>
            <person name="Mayilraj S."/>
        </authorList>
    </citation>
    <scope>NUCLEOTIDE SEQUENCE [LARGE SCALE GENOMIC DNA]</scope>
    <source>
        <strain evidence="2 3">DSM 44262</strain>
    </source>
</reference>
<name>A0A229RG71_AMYAL</name>
<proteinExistence type="predicted"/>
<sequence>MALAIPCVLLGMTSTLAHADESTVTITVGKAANLLDPTLVRVPVALTCPSMEVATNQGGASLRQAVSGRIAFGSGRPEKPVVCDGTPHPNSYLIWVDTTSPAPFRVGNATAMISAYLCSPTFTCVSGGSGVQVIRVKR</sequence>
<organism evidence="2 3">
    <name type="scientific">Amycolatopsis alba DSM 44262</name>
    <dbReference type="NCBI Taxonomy" id="1125972"/>
    <lineage>
        <taxon>Bacteria</taxon>
        <taxon>Bacillati</taxon>
        <taxon>Actinomycetota</taxon>
        <taxon>Actinomycetes</taxon>
        <taxon>Pseudonocardiales</taxon>
        <taxon>Pseudonocardiaceae</taxon>
        <taxon>Amycolatopsis</taxon>
    </lineage>
</organism>
<feature type="signal peptide" evidence="1">
    <location>
        <begin position="1"/>
        <end position="19"/>
    </location>
</feature>
<comment type="caution">
    <text evidence="2">The sequence shown here is derived from an EMBL/GenBank/DDBJ whole genome shotgun (WGS) entry which is preliminary data.</text>
</comment>
<accession>A0A229RG71</accession>
<gene>
    <name evidence="2" type="ORF">CFP75_31085</name>
</gene>
<keyword evidence="1" id="KW-0732">Signal</keyword>
<evidence type="ECO:0000313" key="3">
    <source>
        <dbReference type="Proteomes" id="UP000215563"/>
    </source>
</evidence>
<evidence type="ECO:0000313" key="2">
    <source>
        <dbReference type="EMBL" id="OXM45394.1"/>
    </source>
</evidence>
<evidence type="ECO:0000256" key="1">
    <source>
        <dbReference type="SAM" id="SignalP"/>
    </source>
</evidence>
<evidence type="ECO:0008006" key="4">
    <source>
        <dbReference type="Google" id="ProtNLM"/>
    </source>
</evidence>
<keyword evidence="3" id="KW-1185">Reference proteome</keyword>
<feature type="chain" id="PRO_5011218465" description="Ig-like domain-containing protein" evidence="1">
    <location>
        <begin position="20"/>
        <end position="138"/>
    </location>
</feature>
<dbReference type="EMBL" id="NMQU01000104">
    <property type="protein sequence ID" value="OXM45394.1"/>
    <property type="molecule type" value="Genomic_DNA"/>
</dbReference>
<protein>
    <recommendedName>
        <fullName evidence="4">Ig-like domain-containing protein</fullName>
    </recommendedName>
</protein>